<dbReference type="RefSeq" id="WP_129060045.1">
    <property type="nucleotide sequence ID" value="NZ_NXIE01000001.1"/>
</dbReference>
<dbReference type="GO" id="GO:0005829">
    <property type="term" value="C:cytosol"/>
    <property type="evidence" value="ECO:0007669"/>
    <property type="project" value="UniProtKB-ARBA"/>
</dbReference>
<evidence type="ECO:0000313" key="5">
    <source>
        <dbReference type="EMBL" id="RXK13936.1"/>
    </source>
</evidence>
<organism evidence="5 6">
    <name type="scientific">Halarcobacter mediterraneus</name>
    <dbReference type="NCBI Taxonomy" id="2023153"/>
    <lineage>
        <taxon>Bacteria</taxon>
        <taxon>Pseudomonadati</taxon>
        <taxon>Campylobacterota</taxon>
        <taxon>Epsilonproteobacteria</taxon>
        <taxon>Campylobacterales</taxon>
        <taxon>Arcobacteraceae</taxon>
        <taxon>Halarcobacter</taxon>
    </lineage>
</organism>
<dbReference type="PROSITE" id="PS00352">
    <property type="entry name" value="CSD_1"/>
    <property type="match status" value="1"/>
</dbReference>
<evidence type="ECO:0000256" key="3">
    <source>
        <dbReference type="RuleBase" id="RU000408"/>
    </source>
</evidence>
<dbReference type="PROSITE" id="PS51857">
    <property type="entry name" value="CSD_2"/>
    <property type="match status" value="1"/>
</dbReference>
<feature type="domain" description="CSD" evidence="4">
    <location>
        <begin position="4"/>
        <end position="72"/>
    </location>
</feature>
<dbReference type="PIRSF" id="PIRSF002599">
    <property type="entry name" value="Cold_shock_A"/>
    <property type="match status" value="1"/>
</dbReference>
<reference evidence="5 6" key="1">
    <citation type="submission" date="2017-09" db="EMBL/GenBank/DDBJ databases">
        <title>Genomics of the genus Arcobacter.</title>
        <authorList>
            <person name="Perez-Cataluna A."/>
            <person name="Figueras M.J."/>
            <person name="Salas-Masso N."/>
        </authorList>
    </citation>
    <scope>NUCLEOTIDE SEQUENCE [LARGE SCALE GENOMIC DNA]</scope>
    <source>
        <strain evidence="5 6">F156-34</strain>
    </source>
</reference>
<dbReference type="SMART" id="SM00357">
    <property type="entry name" value="CSP"/>
    <property type="match status" value="1"/>
</dbReference>
<keyword evidence="6" id="KW-1185">Reference proteome</keyword>
<comment type="caution">
    <text evidence="5">The sequence shown here is derived from an EMBL/GenBank/DDBJ whole genome shotgun (WGS) entry which is preliminary data.</text>
</comment>
<proteinExistence type="predicted"/>
<dbReference type="InterPro" id="IPR019844">
    <property type="entry name" value="CSD_CS"/>
</dbReference>
<evidence type="ECO:0000259" key="4">
    <source>
        <dbReference type="PROSITE" id="PS51857"/>
    </source>
</evidence>
<dbReference type="PRINTS" id="PR00050">
    <property type="entry name" value="COLDSHOCK"/>
</dbReference>
<comment type="subcellular location">
    <subcellularLocation>
        <location evidence="1 3">Cytoplasm</location>
    </subcellularLocation>
</comment>
<dbReference type="PANTHER" id="PTHR11544">
    <property type="entry name" value="COLD SHOCK DOMAIN CONTAINING PROTEINS"/>
    <property type="match status" value="1"/>
</dbReference>
<gene>
    <name evidence="5" type="ORF">CP965_00370</name>
</gene>
<accession>A0A4V1M1H9</accession>
<keyword evidence="2" id="KW-0963">Cytoplasm</keyword>
<dbReference type="OrthoDB" id="9800919at2"/>
<dbReference type="EMBL" id="NXIE01000001">
    <property type="protein sequence ID" value="RXK13936.1"/>
    <property type="molecule type" value="Genomic_DNA"/>
</dbReference>
<dbReference type="SUPFAM" id="SSF50249">
    <property type="entry name" value="Nucleic acid-binding proteins"/>
    <property type="match status" value="1"/>
</dbReference>
<dbReference type="InterPro" id="IPR012340">
    <property type="entry name" value="NA-bd_OB-fold"/>
</dbReference>
<dbReference type="InterPro" id="IPR011129">
    <property type="entry name" value="CSD"/>
</dbReference>
<protein>
    <submittedName>
        <fullName evidence="5">Cold-shock protein</fullName>
    </submittedName>
</protein>
<evidence type="ECO:0000256" key="2">
    <source>
        <dbReference type="ARBA" id="ARBA00022490"/>
    </source>
</evidence>
<dbReference type="CDD" id="cd04458">
    <property type="entry name" value="CSP_CDS"/>
    <property type="match status" value="1"/>
</dbReference>
<dbReference type="InterPro" id="IPR002059">
    <property type="entry name" value="CSP_DNA-bd"/>
</dbReference>
<evidence type="ECO:0000313" key="6">
    <source>
        <dbReference type="Proteomes" id="UP000289718"/>
    </source>
</evidence>
<dbReference type="InterPro" id="IPR050181">
    <property type="entry name" value="Cold_shock_domain"/>
</dbReference>
<dbReference type="Proteomes" id="UP000289718">
    <property type="component" value="Unassembled WGS sequence"/>
</dbReference>
<sequence length="73" mass="8194">MSTKYNGTVKWFNSEKGFGFIQLEDGSKDLFVHYSEVSQNNGYGRVSLDDGQKVTFEIGQNEKGEHAKSVELS</sequence>
<dbReference type="Gene3D" id="2.40.50.140">
    <property type="entry name" value="Nucleic acid-binding proteins"/>
    <property type="match status" value="1"/>
</dbReference>
<dbReference type="Pfam" id="PF00313">
    <property type="entry name" value="CSD"/>
    <property type="match status" value="1"/>
</dbReference>
<name>A0A4V1M1H9_9BACT</name>
<evidence type="ECO:0000256" key="1">
    <source>
        <dbReference type="ARBA" id="ARBA00004496"/>
    </source>
</evidence>
<dbReference type="AlphaFoldDB" id="A0A4V1M1H9"/>
<dbReference type="GO" id="GO:0003676">
    <property type="term" value="F:nucleic acid binding"/>
    <property type="evidence" value="ECO:0007669"/>
    <property type="project" value="InterPro"/>
</dbReference>
<dbReference type="InterPro" id="IPR012156">
    <property type="entry name" value="Cold_shock_CspA"/>
</dbReference>